<keyword evidence="4" id="KW-1185">Reference proteome</keyword>
<feature type="region of interest" description="Disordered" evidence="1">
    <location>
        <begin position="19"/>
        <end position="41"/>
    </location>
</feature>
<comment type="caution">
    <text evidence="3">The sequence shown here is derived from an EMBL/GenBank/DDBJ whole genome shotgun (WGS) entry which is preliminary data.</text>
</comment>
<keyword evidence="2" id="KW-0812">Transmembrane</keyword>
<reference evidence="3" key="1">
    <citation type="journal article" date="2021" name="Sci. Adv.">
        <title>The American lobster genome reveals insights on longevity, neural, and immune adaptations.</title>
        <authorList>
            <person name="Polinski J.M."/>
            <person name="Zimin A.V."/>
            <person name="Clark K.F."/>
            <person name="Kohn A.B."/>
            <person name="Sadowski N."/>
            <person name="Timp W."/>
            <person name="Ptitsyn A."/>
            <person name="Khanna P."/>
            <person name="Romanova D.Y."/>
            <person name="Williams P."/>
            <person name="Greenwood S.J."/>
            <person name="Moroz L.L."/>
            <person name="Walt D.R."/>
            <person name="Bodnar A.G."/>
        </authorList>
    </citation>
    <scope>NUCLEOTIDE SEQUENCE</scope>
    <source>
        <strain evidence="3">GMGI-L3</strain>
    </source>
</reference>
<dbReference type="Proteomes" id="UP000747542">
    <property type="component" value="Unassembled WGS sequence"/>
</dbReference>
<keyword evidence="2" id="KW-0472">Membrane</keyword>
<gene>
    <name evidence="3" type="ORF">Hamer_G022982</name>
</gene>
<keyword evidence="2" id="KW-1133">Transmembrane helix</keyword>
<proteinExistence type="predicted"/>
<organism evidence="3 4">
    <name type="scientific">Homarus americanus</name>
    <name type="common">American lobster</name>
    <dbReference type="NCBI Taxonomy" id="6706"/>
    <lineage>
        <taxon>Eukaryota</taxon>
        <taxon>Metazoa</taxon>
        <taxon>Ecdysozoa</taxon>
        <taxon>Arthropoda</taxon>
        <taxon>Crustacea</taxon>
        <taxon>Multicrustacea</taxon>
        <taxon>Malacostraca</taxon>
        <taxon>Eumalacostraca</taxon>
        <taxon>Eucarida</taxon>
        <taxon>Decapoda</taxon>
        <taxon>Pleocyemata</taxon>
        <taxon>Astacidea</taxon>
        <taxon>Nephropoidea</taxon>
        <taxon>Nephropidae</taxon>
        <taxon>Homarus</taxon>
    </lineage>
</organism>
<evidence type="ECO:0000256" key="2">
    <source>
        <dbReference type="SAM" id="Phobius"/>
    </source>
</evidence>
<sequence length="183" mass="19682">MVFKPEYYRSQPRLALPPLPVLPRKNKNVKSRQSGVAKERGPKIKGRVASRVLYKRFLSVLMVLTVMVAAVYGGYRGNRFIGGHSGNGAGFNPGFIGGSGHGFNGGFNREFTGGFNRGFSQGIGVRAYGQPYEAVSREQGSKAALGSILCFTISICSVGRGTARHLGNEANAISTRPLPLLYN</sequence>
<evidence type="ECO:0000256" key="1">
    <source>
        <dbReference type="SAM" id="MobiDB-lite"/>
    </source>
</evidence>
<dbReference type="EMBL" id="JAHLQT010014835">
    <property type="protein sequence ID" value="KAG7170226.1"/>
    <property type="molecule type" value="Genomic_DNA"/>
</dbReference>
<evidence type="ECO:0000313" key="4">
    <source>
        <dbReference type="Proteomes" id="UP000747542"/>
    </source>
</evidence>
<name>A0A8J5N0M7_HOMAM</name>
<protein>
    <submittedName>
        <fullName evidence="3">Uncharacterized protein</fullName>
    </submittedName>
</protein>
<evidence type="ECO:0000313" key="3">
    <source>
        <dbReference type="EMBL" id="KAG7170226.1"/>
    </source>
</evidence>
<feature type="transmembrane region" description="Helical" evidence="2">
    <location>
        <begin position="57"/>
        <end position="75"/>
    </location>
</feature>
<accession>A0A8J5N0M7</accession>
<dbReference type="AlphaFoldDB" id="A0A8J5N0M7"/>